<feature type="transmembrane region" description="Helical" evidence="10">
    <location>
        <begin position="113"/>
        <end position="138"/>
    </location>
</feature>
<comment type="subcellular location">
    <subcellularLocation>
        <location evidence="10">Cell membrane</location>
        <topology evidence="10">Multi-pass membrane protein</topology>
    </subcellularLocation>
</comment>
<gene>
    <name evidence="10" type="primary">plsY</name>
    <name evidence="11" type="ORF">IAB74_03190</name>
</gene>
<organism evidence="11 12">
    <name type="scientific">Candidatus Faecousia excrementigallinarum</name>
    <dbReference type="NCBI Taxonomy" id="2840806"/>
    <lineage>
        <taxon>Bacteria</taxon>
        <taxon>Bacillati</taxon>
        <taxon>Bacillota</taxon>
        <taxon>Clostridia</taxon>
        <taxon>Eubacteriales</taxon>
        <taxon>Oscillospiraceae</taxon>
        <taxon>Faecousia</taxon>
    </lineage>
</organism>
<comment type="similarity">
    <text evidence="10">Belongs to the PlsY family.</text>
</comment>
<reference evidence="11" key="2">
    <citation type="journal article" date="2021" name="PeerJ">
        <title>Extensive microbial diversity within the chicken gut microbiome revealed by metagenomics and culture.</title>
        <authorList>
            <person name="Gilroy R."/>
            <person name="Ravi A."/>
            <person name="Getino M."/>
            <person name="Pursley I."/>
            <person name="Horton D.L."/>
            <person name="Alikhan N.F."/>
            <person name="Baker D."/>
            <person name="Gharbi K."/>
            <person name="Hall N."/>
            <person name="Watson M."/>
            <person name="Adriaenssens E.M."/>
            <person name="Foster-Nyarko E."/>
            <person name="Jarju S."/>
            <person name="Secka A."/>
            <person name="Antonio M."/>
            <person name="Oren A."/>
            <person name="Chaudhuri R.R."/>
            <person name="La Ragione R."/>
            <person name="Hildebrand F."/>
            <person name="Pallen M.J."/>
        </authorList>
    </citation>
    <scope>NUCLEOTIDE SEQUENCE</scope>
    <source>
        <strain evidence="11">13361</strain>
    </source>
</reference>
<evidence type="ECO:0000256" key="8">
    <source>
        <dbReference type="ARBA" id="ARBA00023209"/>
    </source>
</evidence>
<evidence type="ECO:0000313" key="11">
    <source>
        <dbReference type="EMBL" id="HIQ67499.1"/>
    </source>
</evidence>
<feature type="transmembrane region" description="Helical" evidence="10">
    <location>
        <begin position="82"/>
        <end position="101"/>
    </location>
</feature>
<dbReference type="SMART" id="SM01207">
    <property type="entry name" value="G3P_acyltransf"/>
    <property type="match status" value="1"/>
</dbReference>
<dbReference type="InterPro" id="IPR003811">
    <property type="entry name" value="G3P_acylTferase_PlsY"/>
</dbReference>
<dbReference type="HAMAP" id="MF_01043">
    <property type="entry name" value="PlsY"/>
    <property type="match status" value="1"/>
</dbReference>
<evidence type="ECO:0000256" key="6">
    <source>
        <dbReference type="ARBA" id="ARBA00023098"/>
    </source>
</evidence>
<keyword evidence="2 10" id="KW-0444">Lipid biosynthesis</keyword>
<comment type="catalytic activity">
    <reaction evidence="10">
        <text>an acyl phosphate + sn-glycerol 3-phosphate = a 1-acyl-sn-glycero-3-phosphate + phosphate</text>
        <dbReference type="Rhea" id="RHEA:34075"/>
        <dbReference type="ChEBI" id="CHEBI:43474"/>
        <dbReference type="ChEBI" id="CHEBI:57597"/>
        <dbReference type="ChEBI" id="CHEBI:57970"/>
        <dbReference type="ChEBI" id="CHEBI:59918"/>
        <dbReference type="EC" id="2.3.1.275"/>
    </reaction>
</comment>
<sequence length="200" mass="21894">MFRDLCFILLGYLLGSVLFARVWGKVVAGKDITQDAPDQNPGTTNAFRNGGVLCGLLTLVCDLLKGFVPVFLYLRTGSGPPLGFVMAAPVLGHVFPVFAHFRGGKGIATTFGCLLALLPNGLPLTYMVLFFLFFSLVLRISPNYYRTIAAYVCTEAALLLFAHNTAIITGFSLICLGIGFRMFTSREEKNAMEVKLLWTH</sequence>
<protein>
    <recommendedName>
        <fullName evidence="10">Glycerol-3-phosphate acyltransferase</fullName>
    </recommendedName>
    <alternativeName>
        <fullName evidence="10">Acyl-PO4 G3P acyltransferase</fullName>
    </alternativeName>
    <alternativeName>
        <fullName evidence="10">Acyl-phosphate--glycerol-3-phosphate acyltransferase</fullName>
    </alternativeName>
    <alternativeName>
        <fullName evidence="10">G3P acyltransferase</fullName>
        <shortName evidence="10">GPAT</shortName>
        <ecNumber evidence="10">2.3.1.275</ecNumber>
    </alternativeName>
    <alternativeName>
        <fullName evidence="10">Lysophosphatidic acid synthase</fullName>
        <shortName evidence="10">LPA synthase</shortName>
    </alternativeName>
</protein>
<dbReference type="AlphaFoldDB" id="A0A9D0Z1M5"/>
<dbReference type="EC" id="2.3.1.275" evidence="10"/>
<keyword evidence="8 10" id="KW-0594">Phospholipid biosynthesis</keyword>
<comment type="subunit">
    <text evidence="10">Probably interacts with PlsX.</text>
</comment>
<keyword evidence="1 10" id="KW-1003">Cell membrane</keyword>
<keyword evidence="7 10" id="KW-0472">Membrane</keyword>
<feature type="transmembrane region" description="Helical" evidence="10">
    <location>
        <begin position="158"/>
        <end position="180"/>
    </location>
</feature>
<comment type="caution">
    <text evidence="11">The sequence shown here is derived from an EMBL/GenBank/DDBJ whole genome shotgun (WGS) entry which is preliminary data.</text>
</comment>
<keyword evidence="9 10" id="KW-1208">Phospholipid metabolism</keyword>
<dbReference type="PANTHER" id="PTHR30309">
    <property type="entry name" value="INNER MEMBRANE PROTEIN YGIH"/>
    <property type="match status" value="1"/>
</dbReference>
<proteinExistence type="inferred from homology"/>
<comment type="function">
    <text evidence="10">Catalyzes the transfer of an acyl group from acyl-phosphate (acyl-PO(4)) to glycerol-3-phosphate (G3P) to form lysophosphatidic acid (LPA). This enzyme utilizes acyl-phosphate as fatty acyl donor, but not acyl-CoA or acyl-ACP.</text>
</comment>
<dbReference type="PANTHER" id="PTHR30309:SF0">
    <property type="entry name" value="GLYCEROL-3-PHOSPHATE ACYLTRANSFERASE-RELATED"/>
    <property type="match status" value="1"/>
</dbReference>
<keyword evidence="5 10" id="KW-1133">Transmembrane helix</keyword>
<keyword evidence="4 10" id="KW-0812">Transmembrane</keyword>
<keyword evidence="11" id="KW-0012">Acyltransferase</keyword>
<evidence type="ECO:0000256" key="5">
    <source>
        <dbReference type="ARBA" id="ARBA00022989"/>
    </source>
</evidence>
<dbReference type="EMBL" id="DVFK01000045">
    <property type="protein sequence ID" value="HIQ67499.1"/>
    <property type="molecule type" value="Genomic_DNA"/>
</dbReference>
<evidence type="ECO:0000256" key="2">
    <source>
        <dbReference type="ARBA" id="ARBA00022516"/>
    </source>
</evidence>
<evidence type="ECO:0000256" key="10">
    <source>
        <dbReference type="HAMAP-Rule" id="MF_01043"/>
    </source>
</evidence>
<evidence type="ECO:0000256" key="7">
    <source>
        <dbReference type="ARBA" id="ARBA00023136"/>
    </source>
</evidence>
<dbReference type="GO" id="GO:0005886">
    <property type="term" value="C:plasma membrane"/>
    <property type="evidence" value="ECO:0007669"/>
    <property type="project" value="UniProtKB-SubCell"/>
</dbReference>
<accession>A0A9D0Z1M5</accession>
<keyword evidence="6 10" id="KW-0443">Lipid metabolism</keyword>
<reference evidence="11" key="1">
    <citation type="submission" date="2020-10" db="EMBL/GenBank/DDBJ databases">
        <authorList>
            <person name="Gilroy R."/>
        </authorList>
    </citation>
    <scope>NUCLEOTIDE SEQUENCE</scope>
    <source>
        <strain evidence="11">13361</strain>
    </source>
</reference>
<dbReference type="GO" id="GO:0008654">
    <property type="term" value="P:phospholipid biosynthetic process"/>
    <property type="evidence" value="ECO:0007669"/>
    <property type="project" value="UniProtKB-UniRule"/>
</dbReference>
<evidence type="ECO:0000256" key="9">
    <source>
        <dbReference type="ARBA" id="ARBA00023264"/>
    </source>
</evidence>
<comment type="caution">
    <text evidence="10">Lacks conserved residue(s) required for the propagation of feature annotation.</text>
</comment>
<dbReference type="Pfam" id="PF02660">
    <property type="entry name" value="G3P_acyltransf"/>
    <property type="match status" value="1"/>
</dbReference>
<keyword evidence="3 10" id="KW-0808">Transferase</keyword>
<evidence type="ECO:0000256" key="4">
    <source>
        <dbReference type="ARBA" id="ARBA00022692"/>
    </source>
</evidence>
<evidence type="ECO:0000313" key="12">
    <source>
        <dbReference type="Proteomes" id="UP000886796"/>
    </source>
</evidence>
<dbReference type="GO" id="GO:0043772">
    <property type="term" value="F:acyl-phosphate glycerol-3-phosphate acyltransferase activity"/>
    <property type="evidence" value="ECO:0007669"/>
    <property type="project" value="UniProtKB-UniRule"/>
</dbReference>
<evidence type="ECO:0000256" key="1">
    <source>
        <dbReference type="ARBA" id="ARBA00022475"/>
    </source>
</evidence>
<name>A0A9D0Z1M5_9FIRM</name>
<comment type="pathway">
    <text evidence="10">Lipid metabolism; phospholipid metabolism.</text>
</comment>
<dbReference type="Proteomes" id="UP000886796">
    <property type="component" value="Unassembled WGS sequence"/>
</dbReference>
<evidence type="ECO:0000256" key="3">
    <source>
        <dbReference type="ARBA" id="ARBA00022679"/>
    </source>
</evidence>